<evidence type="ECO:0000256" key="11">
    <source>
        <dbReference type="ARBA" id="ARBA00057735"/>
    </source>
</evidence>
<accession>A0A418WJ13</accession>
<reference evidence="14 15" key="1">
    <citation type="submission" date="2018-09" db="EMBL/GenBank/DDBJ databases">
        <authorList>
            <person name="Zhu H."/>
        </authorList>
    </citation>
    <scope>NUCLEOTIDE SEQUENCE [LARGE SCALE GENOMIC DNA]</scope>
    <source>
        <strain evidence="14 15">K1W22B-8</strain>
    </source>
</reference>
<evidence type="ECO:0000313" key="15">
    <source>
        <dbReference type="Proteomes" id="UP000284605"/>
    </source>
</evidence>
<evidence type="ECO:0000256" key="6">
    <source>
        <dbReference type="ARBA" id="ARBA00022741"/>
    </source>
</evidence>
<comment type="function">
    <text evidence="11 12">Phosphorylation of dTMP to form dTDP in both de novo and salvage pathways of dTTP synthesis.</text>
</comment>
<dbReference type="GO" id="GO:0004798">
    <property type="term" value="F:dTMP kinase activity"/>
    <property type="evidence" value="ECO:0007669"/>
    <property type="project" value="UniProtKB-UniRule"/>
</dbReference>
<proteinExistence type="inferred from homology"/>
<dbReference type="OrthoDB" id="9774907at2"/>
<dbReference type="InterPro" id="IPR027417">
    <property type="entry name" value="P-loop_NTPase"/>
</dbReference>
<dbReference type="FunFam" id="3.40.50.300:FF:000225">
    <property type="entry name" value="Thymidylate kinase"/>
    <property type="match status" value="1"/>
</dbReference>
<dbReference type="PROSITE" id="PS01331">
    <property type="entry name" value="THYMIDYLATE_KINASE"/>
    <property type="match status" value="1"/>
</dbReference>
<evidence type="ECO:0000313" key="14">
    <source>
        <dbReference type="EMBL" id="RJF89942.1"/>
    </source>
</evidence>
<dbReference type="Pfam" id="PF02223">
    <property type="entry name" value="Thymidylate_kin"/>
    <property type="match status" value="1"/>
</dbReference>
<comment type="catalytic activity">
    <reaction evidence="10 12">
        <text>dTMP + ATP = dTDP + ADP</text>
        <dbReference type="Rhea" id="RHEA:13517"/>
        <dbReference type="ChEBI" id="CHEBI:30616"/>
        <dbReference type="ChEBI" id="CHEBI:58369"/>
        <dbReference type="ChEBI" id="CHEBI:63528"/>
        <dbReference type="ChEBI" id="CHEBI:456216"/>
        <dbReference type="EC" id="2.7.4.9"/>
    </reaction>
</comment>
<dbReference type="Proteomes" id="UP000284605">
    <property type="component" value="Unassembled WGS sequence"/>
</dbReference>
<dbReference type="NCBIfam" id="TIGR00041">
    <property type="entry name" value="DTMP_kinase"/>
    <property type="match status" value="1"/>
</dbReference>
<dbReference type="GO" id="GO:0006227">
    <property type="term" value="P:dUDP biosynthetic process"/>
    <property type="evidence" value="ECO:0007669"/>
    <property type="project" value="TreeGrafter"/>
</dbReference>
<keyword evidence="7 12" id="KW-0418">Kinase</keyword>
<evidence type="ECO:0000256" key="10">
    <source>
        <dbReference type="ARBA" id="ARBA00048743"/>
    </source>
</evidence>
<keyword evidence="6 12" id="KW-0547">Nucleotide-binding</keyword>
<dbReference type="GO" id="GO:0006233">
    <property type="term" value="P:dTDP biosynthetic process"/>
    <property type="evidence" value="ECO:0007669"/>
    <property type="project" value="InterPro"/>
</dbReference>
<evidence type="ECO:0000256" key="8">
    <source>
        <dbReference type="ARBA" id="ARBA00022840"/>
    </source>
</evidence>
<dbReference type="EC" id="2.7.4.9" evidence="2 12"/>
<evidence type="ECO:0000259" key="13">
    <source>
        <dbReference type="Pfam" id="PF02223"/>
    </source>
</evidence>
<evidence type="ECO:0000256" key="12">
    <source>
        <dbReference type="HAMAP-Rule" id="MF_00165"/>
    </source>
</evidence>
<evidence type="ECO:0000256" key="7">
    <source>
        <dbReference type="ARBA" id="ARBA00022777"/>
    </source>
</evidence>
<dbReference type="InterPro" id="IPR018094">
    <property type="entry name" value="Thymidylate_kinase"/>
</dbReference>
<evidence type="ECO:0000256" key="5">
    <source>
        <dbReference type="ARBA" id="ARBA00022727"/>
    </source>
</evidence>
<dbReference type="PANTHER" id="PTHR10344">
    <property type="entry name" value="THYMIDYLATE KINASE"/>
    <property type="match status" value="1"/>
</dbReference>
<feature type="domain" description="Thymidylate kinase-like" evidence="13">
    <location>
        <begin position="9"/>
        <end position="197"/>
    </location>
</feature>
<comment type="similarity">
    <text evidence="1 12">Belongs to the thymidylate kinase family.</text>
</comment>
<keyword evidence="4 12" id="KW-0808">Transferase</keyword>
<evidence type="ECO:0000256" key="3">
    <source>
        <dbReference type="ARBA" id="ARBA00017144"/>
    </source>
</evidence>
<evidence type="ECO:0000256" key="1">
    <source>
        <dbReference type="ARBA" id="ARBA00009776"/>
    </source>
</evidence>
<dbReference type="Gene3D" id="3.40.50.300">
    <property type="entry name" value="P-loop containing nucleotide triphosphate hydrolases"/>
    <property type="match status" value="1"/>
</dbReference>
<evidence type="ECO:0000256" key="2">
    <source>
        <dbReference type="ARBA" id="ARBA00012980"/>
    </source>
</evidence>
<keyword evidence="5 12" id="KW-0545">Nucleotide biosynthesis</keyword>
<dbReference type="CDD" id="cd01672">
    <property type="entry name" value="TMPK"/>
    <property type="match status" value="1"/>
</dbReference>
<dbReference type="GO" id="GO:0006235">
    <property type="term" value="P:dTTP biosynthetic process"/>
    <property type="evidence" value="ECO:0007669"/>
    <property type="project" value="UniProtKB-UniRule"/>
</dbReference>
<keyword evidence="8 12" id="KW-0067">ATP-binding</keyword>
<gene>
    <name evidence="12" type="primary">tmk</name>
    <name evidence="14" type="ORF">D3874_10305</name>
</gene>
<dbReference type="AlphaFoldDB" id="A0A418WJ13"/>
<dbReference type="InterPro" id="IPR039430">
    <property type="entry name" value="Thymidylate_kin-like_dom"/>
</dbReference>
<sequence length="212" mass="21989">MARGRFITLEGGEGAGKSTQAARLAAALDARGIEVLLTREPGGTPGAEAVRGLLVEGAADRWVPLAETLLHMAARAEHVTRRVLPALAAGSWVICDRFVDSTIAYQGVVQGLGVAAVRSLHRAAFGSLMPDLTLVIDVDPAVGLGRAQARSGDAGARYERMGQAFHTRLRAAFLDLARAEPARMVVIDGGQAPDAVAADLLAAIDGRGHGQG</sequence>
<dbReference type="GO" id="GO:0005829">
    <property type="term" value="C:cytosol"/>
    <property type="evidence" value="ECO:0007669"/>
    <property type="project" value="TreeGrafter"/>
</dbReference>
<dbReference type="HAMAP" id="MF_00165">
    <property type="entry name" value="Thymidylate_kinase"/>
    <property type="match status" value="1"/>
</dbReference>
<evidence type="ECO:0000256" key="9">
    <source>
        <dbReference type="ARBA" id="ARBA00029962"/>
    </source>
</evidence>
<comment type="caution">
    <text evidence="14">The sequence shown here is derived from an EMBL/GenBank/DDBJ whole genome shotgun (WGS) entry which is preliminary data.</text>
</comment>
<dbReference type="EMBL" id="QYUK01000011">
    <property type="protein sequence ID" value="RJF89942.1"/>
    <property type="molecule type" value="Genomic_DNA"/>
</dbReference>
<dbReference type="GO" id="GO:0005524">
    <property type="term" value="F:ATP binding"/>
    <property type="evidence" value="ECO:0007669"/>
    <property type="project" value="UniProtKB-UniRule"/>
</dbReference>
<dbReference type="PANTHER" id="PTHR10344:SF4">
    <property type="entry name" value="UMP-CMP KINASE 2, MITOCHONDRIAL"/>
    <property type="match status" value="1"/>
</dbReference>
<dbReference type="InterPro" id="IPR018095">
    <property type="entry name" value="Thymidylate_kin_CS"/>
</dbReference>
<organism evidence="14 15">
    <name type="scientific">Oleomonas cavernae</name>
    <dbReference type="NCBI Taxonomy" id="2320859"/>
    <lineage>
        <taxon>Bacteria</taxon>
        <taxon>Pseudomonadati</taxon>
        <taxon>Pseudomonadota</taxon>
        <taxon>Alphaproteobacteria</taxon>
        <taxon>Acetobacterales</taxon>
        <taxon>Acetobacteraceae</taxon>
        <taxon>Oleomonas</taxon>
    </lineage>
</organism>
<protein>
    <recommendedName>
        <fullName evidence="3 12">Thymidylate kinase</fullName>
        <ecNumber evidence="2 12">2.7.4.9</ecNumber>
    </recommendedName>
    <alternativeName>
        <fullName evidence="9 12">dTMP kinase</fullName>
    </alternativeName>
</protein>
<evidence type="ECO:0000256" key="4">
    <source>
        <dbReference type="ARBA" id="ARBA00022679"/>
    </source>
</evidence>
<feature type="binding site" evidence="12">
    <location>
        <begin position="11"/>
        <end position="18"/>
    </location>
    <ligand>
        <name>ATP</name>
        <dbReference type="ChEBI" id="CHEBI:30616"/>
    </ligand>
</feature>
<keyword evidence="15" id="KW-1185">Reference proteome</keyword>
<name>A0A418WJ13_9PROT</name>
<dbReference type="SUPFAM" id="SSF52540">
    <property type="entry name" value="P-loop containing nucleoside triphosphate hydrolases"/>
    <property type="match status" value="1"/>
</dbReference>